<name>A0ABU5SUQ2_9CYAN</name>
<accession>A0ABU5SUQ2</accession>
<dbReference type="InterPro" id="IPR013486">
    <property type="entry name" value="SpoIID/LytB"/>
</dbReference>
<dbReference type="InterPro" id="IPR013693">
    <property type="entry name" value="SpoIID/LytB_N"/>
</dbReference>
<gene>
    <name evidence="4" type="ORF">VB739_06655</name>
</gene>
<organism evidence="4 5">
    <name type="scientific">Cyanobium gracile UHCC 0281</name>
    <dbReference type="NCBI Taxonomy" id="3110309"/>
    <lineage>
        <taxon>Bacteria</taxon>
        <taxon>Bacillati</taxon>
        <taxon>Cyanobacteriota</taxon>
        <taxon>Cyanophyceae</taxon>
        <taxon>Synechococcales</taxon>
        <taxon>Prochlorococcaceae</taxon>
        <taxon>Cyanobium</taxon>
    </lineage>
</organism>
<evidence type="ECO:0000256" key="2">
    <source>
        <dbReference type="SAM" id="SignalP"/>
    </source>
</evidence>
<feature type="signal peptide" evidence="2">
    <location>
        <begin position="1"/>
        <end position="25"/>
    </location>
</feature>
<feature type="region of interest" description="Disordered" evidence="1">
    <location>
        <begin position="29"/>
        <end position="49"/>
    </location>
</feature>
<feature type="domain" description="Sporulation stage II protein D amidase enhancer LytB N-terminal" evidence="3">
    <location>
        <begin position="242"/>
        <end position="329"/>
    </location>
</feature>
<keyword evidence="5" id="KW-1185">Reference proteome</keyword>
<evidence type="ECO:0000259" key="3">
    <source>
        <dbReference type="Pfam" id="PF08486"/>
    </source>
</evidence>
<dbReference type="Pfam" id="PF08486">
    <property type="entry name" value="SpoIID"/>
    <property type="match status" value="1"/>
</dbReference>
<dbReference type="RefSeq" id="WP_323356312.1">
    <property type="nucleotide sequence ID" value="NZ_JAYGHY010000015.1"/>
</dbReference>
<evidence type="ECO:0000313" key="5">
    <source>
        <dbReference type="Proteomes" id="UP001302329"/>
    </source>
</evidence>
<reference evidence="4 5" key="1">
    <citation type="submission" date="2023-12" db="EMBL/GenBank/DDBJ databases">
        <title>Baltic Sea Cyanobacteria.</title>
        <authorList>
            <person name="Delbaje E."/>
            <person name="Fewer D.P."/>
            <person name="Shishido T.K."/>
        </authorList>
    </citation>
    <scope>NUCLEOTIDE SEQUENCE [LARGE SCALE GENOMIC DNA]</scope>
    <source>
        <strain evidence="4 5">UHCC 0281</strain>
    </source>
</reference>
<sequence>MSLRPRVLPRLLLAMALLFPAGCRADQGPLAPPPPPVSGAAAADAPPPEPSTLMHWPVARPAPLTAANPVLWVALAARLGPAPADAPAAAPLRLRSSSGLLTLIDASGQRFQSPALVLHWRREVLAQPTTLRRRVLGPFASFESAEQAAGLWRAVGVEAAIARPRDWEVWAPAGAPDPTPLPDGVRLTGFERTVAERVGLELRRAQGVVPLASPIRIEAPGGLLWKQGAYAGPFQLLADAHGGWSLVEQVPLERYLEGVVPHEIGAGVPAAALEAQAVLARTWAVRNQHRFVVDGYHLCADTQCQVYSDPRHPGAAVRQAIAATRLAVLMGADGPIHAVYHASNGGVSAAYPEAWNGAPVPYLTPFPDGPAPFQARFPVPLAATALPALLRDGRAAWGADHPVFRWQRQLTAAQIAAALGPERAVGRPMALKVLARGPSGRVLALEVQGTEGRTVLRLDAIRRTLRSLPSTLFTLQPAGAGVWQLVGGGFGHGAGLSQAGAIDLAGRGWSTRRILAHYYPGTTLQPLGAGGDSP</sequence>
<feature type="chain" id="PRO_5046551610" evidence="2">
    <location>
        <begin position="26"/>
        <end position="534"/>
    </location>
</feature>
<protein>
    <submittedName>
        <fullName evidence="4">SpoIID/LytB domain-containing protein</fullName>
    </submittedName>
</protein>
<evidence type="ECO:0000256" key="1">
    <source>
        <dbReference type="SAM" id="MobiDB-lite"/>
    </source>
</evidence>
<proteinExistence type="predicted"/>
<keyword evidence="2" id="KW-0732">Signal</keyword>
<comment type="caution">
    <text evidence="4">The sequence shown here is derived from an EMBL/GenBank/DDBJ whole genome shotgun (WGS) entry which is preliminary data.</text>
</comment>
<dbReference type="NCBIfam" id="TIGR02669">
    <property type="entry name" value="SpoIID_LytB"/>
    <property type="match status" value="1"/>
</dbReference>
<dbReference type="Proteomes" id="UP001302329">
    <property type="component" value="Unassembled WGS sequence"/>
</dbReference>
<evidence type="ECO:0000313" key="4">
    <source>
        <dbReference type="EMBL" id="MEA5442228.1"/>
    </source>
</evidence>
<dbReference type="EMBL" id="JAYGHY010000015">
    <property type="protein sequence ID" value="MEA5442228.1"/>
    <property type="molecule type" value="Genomic_DNA"/>
</dbReference>